<keyword evidence="3" id="KW-1185">Reference proteome</keyword>
<reference evidence="2 3" key="1">
    <citation type="submission" date="2024-03" db="EMBL/GenBank/DDBJ databases">
        <title>Sequence of Lycoming College Course Isolates.</title>
        <authorList>
            <person name="Plotts O."/>
            <person name="Newman J."/>
        </authorList>
    </citation>
    <scope>NUCLEOTIDE SEQUENCE [LARGE SCALE GENOMIC DNA]</scope>
    <source>
        <strain evidence="2 3">CJB-3</strain>
    </source>
</reference>
<sequence>MKSPKNKTVKAEIIDQKKPKGPEPENSTSAKDAKKVKTEKKP</sequence>
<evidence type="ECO:0000313" key="3">
    <source>
        <dbReference type="Proteomes" id="UP001378956"/>
    </source>
</evidence>
<name>A0ABU8NIB3_9SPHI</name>
<gene>
    <name evidence="2" type="ORF">WAE58_02165</name>
</gene>
<feature type="compositionally biased region" description="Basic and acidic residues" evidence="1">
    <location>
        <begin position="31"/>
        <end position="42"/>
    </location>
</feature>
<accession>A0ABU8NIB3</accession>
<dbReference type="RefSeq" id="WP_262889312.1">
    <property type="nucleotide sequence ID" value="NZ_CBFGNQ010000004.1"/>
</dbReference>
<feature type="compositionally biased region" description="Basic and acidic residues" evidence="1">
    <location>
        <begin position="9"/>
        <end position="23"/>
    </location>
</feature>
<proteinExistence type="predicted"/>
<dbReference type="EMBL" id="JBBEUB010000001">
    <property type="protein sequence ID" value="MEJ2901210.1"/>
    <property type="molecule type" value="Genomic_DNA"/>
</dbReference>
<dbReference type="Proteomes" id="UP001378956">
    <property type="component" value="Unassembled WGS sequence"/>
</dbReference>
<evidence type="ECO:0000313" key="2">
    <source>
        <dbReference type="EMBL" id="MEJ2901210.1"/>
    </source>
</evidence>
<feature type="region of interest" description="Disordered" evidence="1">
    <location>
        <begin position="1"/>
        <end position="42"/>
    </location>
</feature>
<protein>
    <submittedName>
        <fullName evidence="2">Uncharacterized protein</fullName>
    </submittedName>
</protein>
<organism evidence="2 3">
    <name type="scientific">Pedobacter panaciterrae</name>
    <dbReference type="NCBI Taxonomy" id="363849"/>
    <lineage>
        <taxon>Bacteria</taxon>
        <taxon>Pseudomonadati</taxon>
        <taxon>Bacteroidota</taxon>
        <taxon>Sphingobacteriia</taxon>
        <taxon>Sphingobacteriales</taxon>
        <taxon>Sphingobacteriaceae</taxon>
        <taxon>Pedobacter</taxon>
    </lineage>
</organism>
<comment type="caution">
    <text evidence="2">The sequence shown here is derived from an EMBL/GenBank/DDBJ whole genome shotgun (WGS) entry which is preliminary data.</text>
</comment>
<evidence type="ECO:0000256" key="1">
    <source>
        <dbReference type="SAM" id="MobiDB-lite"/>
    </source>
</evidence>